<sequence length="215" mass="24303">MATENRTPASRPVRIEVEWDTDEEQENERKRLHSSYIIDSKPSGSDSPSEIQLCDPKKARTRARMETGQIVSRRYRCFRFGKGRIGRKSTSPRIWHIMAIQYESINSKTLADIVSRYKKKLILWNLGDICSNFSINSINEKIIHANIMRVASVKGNSIRAGIASELKFCVIPDNAYPYSIDHSSNIAGTLQRSINIAVTIVNVTVMLLQAFVLCG</sequence>
<keyword evidence="4" id="KW-1185">Reference proteome</keyword>
<name>A0A195BU60_9HYME</name>
<dbReference type="AlphaFoldDB" id="A0A195BU60"/>
<feature type="region of interest" description="Disordered" evidence="1">
    <location>
        <begin position="1"/>
        <end position="52"/>
    </location>
</feature>
<proteinExistence type="predicted"/>
<evidence type="ECO:0000313" key="4">
    <source>
        <dbReference type="Proteomes" id="UP000078540"/>
    </source>
</evidence>
<keyword evidence="2" id="KW-0472">Membrane</keyword>
<gene>
    <name evidence="3" type="ORF">ALC53_01180</name>
</gene>
<evidence type="ECO:0000313" key="3">
    <source>
        <dbReference type="EMBL" id="KYM92117.1"/>
    </source>
</evidence>
<keyword evidence="2" id="KW-0812">Transmembrane</keyword>
<organism evidence="3 4">
    <name type="scientific">Atta colombica</name>
    <dbReference type="NCBI Taxonomy" id="520822"/>
    <lineage>
        <taxon>Eukaryota</taxon>
        <taxon>Metazoa</taxon>
        <taxon>Ecdysozoa</taxon>
        <taxon>Arthropoda</taxon>
        <taxon>Hexapoda</taxon>
        <taxon>Insecta</taxon>
        <taxon>Pterygota</taxon>
        <taxon>Neoptera</taxon>
        <taxon>Endopterygota</taxon>
        <taxon>Hymenoptera</taxon>
        <taxon>Apocrita</taxon>
        <taxon>Aculeata</taxon>
        <taxon>Formicoidea</taxon>
        <taxon>Formicidae</taxon>
        <taxon>Myrmicinae</taxon>
        <taxon>Atta</taxon>
    </lineage>
</organism>
<protein>
    <submittedName>
        <fullName evidence="3">Uncharacterized protein</fullName>
    </submittedName>
</protein>
<reference evidence="3 4" key="1">
    <citation type="submission" date="2015-09" db="EMBL/GenBank/DDBJ databases">
        <title>Atta colombica WGS genome.</title>
        <authorList>
            <person name="Nygaard S."/>
            <person name="Hu H."/>
            <person name="Boomsma J."/>
            <person name="Zhang G."/>
        </authorList>
    </citation>
    <scope>NUCLEOTIDE SEQUENCE [LARGE SCALE GENOMIC DNA]</scope>
    <source>
        <strain evidence="3">Treedump-2</strain>
        <tissue evidence="3">Whole body</tissue>
    </source>
</reference>
<evidence type="ECO:0000256" key="2">
    <source>
        <dbReference type="SAM" id="Phobius"/>
    </source>
</evidence>
<dbReference type="EMBL" id="KQ976403">
    <property type="protein sequence ID" value="KYM92117.1"/>
    <property type="molecule type" value="Genomic_DNA"/>
</dbReference>
<feature type="transmembrane region" description="Helical" evidence="2">
    <location>
        <begin position="194"/>
        <end position="214"/>
    </location>
</feature>
<evidence type="ECO:0000256" key="1">
    <source>
        <dbReference type="SAM" id="MobiDB-lite"/>
    </source>
</evidence>
<keyword evidence="2" id="KW-1133">Transmembrane helix</keyword>
<accession>A0A195BU60</accession>
<dbReference type="Proteomes" id="UP000078540">
    <property type="component" value="Unassembled WGS sequence"/>
</dbReference>